<dbReference type="Gene3D" id="3.40.50.150">
    <property type="entry name" value="Vaccinia Virus protein VP39"/>
    <property type="match status" value="1"/>
</dbReference>
<dbReference type="EMBL" id="NBSH01000006">
    <property type="protein sequence ID" value="ORX37456.1"/>
    <property type="molecule type" value="Genomic_DNA"/>
</dbReference>
<dbReference type="PANTHER" id="PTHR12753:SF0">
    <property type="entry name" value="ALPHA N-TERMINAL PROTEIN METHYLTRANSFERASE 1"/>
    <property type="match status" value="1"/>
</dbReference>
<keyword evidence="2 12" id="KW-0489">Methyltransferase</keyword>
<evidence type="ECO:0000256" key="6">
    <source>
        <dbReference type="ARBA" id="ARBA00039449"/>
    </source>
</evidence>
<organism evidence="12 13">
    <name type="scientific">Kockovaella imperatae</name>
    <dbReference type="NCBI Taxonomy" id="4999"/>
    <lineage>
        <taxon>Eukaryota</taxon>
        <taxon>Fungi</taxon>
        <taxon>Dikarya</taxon>
        <taxon>Basidiomycota</taxon>
        <taxon>Agaricomycotina</taxon>
        <taxon>Tremellomycetes</taxon>
        <taxon>Tremellales</taxon>
        <taxon>Cuniculitremaceae</taxon>
        <taxon>Kockovaella</taxon>
    </lineage>
</organism>
<evidence type="ECO:0000313" key="13">
    <source>
        <dbReference type="Proteomes" id="UP000193218"/>
    </source>
</evidence>
<dbReference type="RefSeq" id="XP_021871494.1">
    <property type="nucleotide sequence ID" value="XM_022015881.1"/>
</dbReference>
<reference evidence="12 13" key="1">
    <citation type="submission" date="2017-03" db="EMBL/GenBank/DDBJ databases">
        <title>Widespread Adenine N6-methylation of Active Genes in Fungi.</title>
        <authorList>
            <consortium name="DOE Joint Genome Institute"/>
            <person name="Mondo S.J."/>
            <person name="Dannebaum R.O."/>
            <person name="Kuo R.C."/>
            <person name="Louie K.B."/>
            <person name="Bewick A.J."/>
            <person name="Labutti K."/>
            <person name="Haridas S."/>
            <person name="Kuo A."/>
            <person name="Salamov A."/>
            <person name="Ahrendt S.R."/>
            <person name="Lau R."/>
            <person name="Bowen B.P."/>
            <person name="Lipzen A."/>
            <person name="Sullivan W."/>
            <person name="Andreopoulos W.B."/>
            <person name="Clum A."/>
            <person name="Lindquist E."/>
            <person name="Daum C."/>
            <person name="Northen T.R."/>
            <person name="Ramamoorthy G."/>
            <person name="Schmitz R.J."/>
            <person name="Gryganskyi A."/>
            <person name="Culley D."/>
            <person name="Magnuson J."/>
            <person name="James T.Y."/>
            <person name="O'Malley M.A."/>
            <person name="Stajich J.E."/>
            <person name="Spatafora J.W."/>
            <person name="Visel A."/>
            <person name="Grigoriev I.V."/>
        </authorList>
    </citation>
    <scope>NUCLEOTIDE SEQUENCE [LARGE SCALE GENOMIC DNA]</scope>
    <source>
        <strain evidence="12 13">NRRL Y-17943</strain>
    </source>
</reference>
<dbReference type="Proteomes" id="UP000193218">
    <property type="component" value="Unassembled WGS sequence"/>
</dbReference>
<dbReference type="GO" id="GO:0005737">
    <property type="term" value="C:cytoplasm"/>
    <property type="evidence" value="ECO:0007669"/>
    <property type="project" value="TreeGrafter"/>
</dbReference>
<dbReference type="GO" id="GO:0071885">
    <property type="term" value="F:N-terminal protein N-methyltransferase activity"/>
    <property type="evidence" value="ECO:0007669"/>
    <property type="project" value="UniProtKB-EC"/>
</dbReference>
<evidence type="ECO:0000256" key="3">
    <source>
        <dbReference type="ARBA" id="ARBA00022679"/>
    </source>
</evidence>
<evidence type="ECO:0000256" key="11">
    <source>
        <dbReference type="SAM" id="MobiDB-lite"/>
    </source>
</evidence>
<sequence>MSTLSSSPPAKRARPNVGSALKKQPVAPPPAVPDFDKGIQYWDEVEASVNGVLGGFGEGPVPHIEQLSSRLLLLSLLPSLHTFPSPLTPFPPPRPKHRLTVLDVGAGIGRVTANTLLPLFEDVVLVEPVQKFIQEGYANARAGKWRDIPAAVTSDNDMSGKGKGNQDLDEGWRGKRVWFLRGGLQTLDPLRPQVGADSLGVLGRSEGGESSEGFGRPEGEVVYDVVWCQWCLGHLSSPELVAFLKRARASLRPDTRTTSDGSYETMLFVKENVCEDGPGGQATEFLDEQDSSLTRSNAKWLEVFREAGLEVIREEVQIGMPSELFVVKTWALR</sequence>
<comment type="catalytic activity">
    <reaction evidence="9">
        <text>N-terminal L-prolyl-L-prolyl-L-lysyl-[protein] + 2 S-adenosyl-L-methionine = N-terminal N,N-dimethyl-L-prolyl-L-prolyl-L-lysyl-[protein] + 2 S-adenosyl-L-homocysteine + 2 H(+)</text>
        <dbReference type="Rhea" id="RHEA:54736"/>
        <dbReference type="Rhea" id="RHEA-COMP:13787"/>
        <dbReference type="Rhea" id="RHEA-COMP:13974"/>
        <dbReference type="ChEBI" id="CHEBI:15378"/>
        <dbReference type="ChEBI" id="CHEBI:57856"/>
        <dbReference type="ChEBI" id="CHEBI:59789"/>
        <dbReference type="ChEBI" id="CHEBI:138059"/>
        <dbReference type="ChEBI" id="CHEBI:138318"/>
        <dbReference type="EC" id="2.1.1.244"/>
    </reaction>
</comment>
<dbReference type="GeneID" id="33557690"/>
<dbReference type="SUPFAM" id="SSF53335">
    <property type="entry name" value="S-adenosyl-L-methionine-dependent methyltransferases"/>
    <property type="match status" value="1"/>
</dbReference>
<protein>
    <recommendedName>
        <fullName evidence="6">Alpha N-terminal protein methyltransferase 1</fullName>
        <ecNumber evidence="5">2.1.1.244</ecNumber>
    </recommendedName>
    <alternativeName>
        <fullName evidence="7">X-Pro-Lys N-terminal protein methyltransferase 1</fullName>
    </alternativeName>
</protein>
<dbReference type="PANTHER" id="PTHR12753">
    <property type="entry name" value="AD-003 - RELATED"/>
    <property type="match status" value="1"/>
</dbReference>
<dbReference type="FunFam" id="3.40.50.150:FF:000365">
    <property type="entry name" value="Unplaced genomic scaffold supercont1.14, whole genome shotgun sequence"/>
    <property type="match status" value="1"/>
</dbReference>
<name>A0A1Y1UIZ6_9TREE</name>
<keyword evidence="13" id="KW-1185">Reference proteome</keyword>
<evidence type="ECO:0000256" key="4">
    <source>
        <dbReference type="ARBA" id="ARBA00022691"/>
    </source>
</evidence>
<accession>A0A1Y1UIZ6</accession>
<evidence type="ECO:0000256" key="9">
    <source>
        <dbReference type="ARBA" id="ARBA00047885"/>
    </source>
</evidence>
<evidence type="ECO:0000256" key="7">
    <source>
        <dbReference type="ARBA" id="ARBA00043129"/>
    </source>
</evidence>
<comment type="similarity">
    <text evidence="1">Belongs to the methyltransferase superfamily. NTM1 family.</text>
</comment>
<evidence type="ECO:0000256" key="8">
    <source>
        <dbReference type="ARBA" id="ARBA00047306"/>
    </source>
</evidence>
<evidence type="ECO:0000256" key="2">
    <source>
        <dbReference type="ARBA" id="ARBA00022603"/>
    </source>
</evidence>
<dbReference type="InParanoid" id="A0A1Y1UIZ6"/>
<dbReference type="InterPro" id="IPR008576">
    <property type="entry name" value="MeTrfase_NTM1"/>
</dbReference>
<evidence type="ECO:0000256" key="10">
    <source>
        <dbReference type="ARBA" id="ARBA00048167"/>
    </source>
</evidence>
<dbReference type="STRING" id="4999.A0A1Y1UIZ6"/>
<dbReference type="FunCoup" id="A0A1Y1UIZ6">
    <property type="interactions" value="438"/>
</dbReference>
<keyword evidence="3 12" id="KW-0808">Transferase</keyword>
<evidence type="ECO:0000313" key="12">
    <source>
        <dbReference type="EMBL" id="ORX37456.1"/>
    </source>
</evidence>
<feature type="region of interest" description="Disordered" evidence="11">
    <location>
        <begin position="1"/>
        <end position="32"/>
    </location>
</feature>
<keyword evidence="4" id="KW-0949">S-adenosyl-L-methionine</keyword>
<evidence type="ECO:0000256" key="5">
    <source>
        <dbReference type="ARBA" id="ARBA00039112"/>
    </source>
</evidence>
<dbReference type="OrthoDB" id="1298661at2759"/>
<gene>
    <name evidence="12" type="ORF">BD324DRAFT_626294</name>
</gene>
<dbReference type="Pfam" id="PF05891">
    <property type="entry name" value="Methyltransf_PK"/>
    <property type="match status" value="2"/>
</dbReference>
<evidence type="ECO:0000256" key="1">
    <source>
        <dbReference type="ARBA" id="ARBA00009059"/>
    </source>
</evidence>
<comment type="caution">
    <text evidence="12">The sequence shown here is derived from an EMBL/GenBank/DDBJ whole genome shotgun (WGS) entry which is preliminary data.</text>
</comment>
<comment type="catalytic activity">
    <reaction evidence="10">
        <text>N-terminal L-alanyl-L-prolyl-L-lysyl-[protein] + 3 S-adenosyl-L-methionine = N-terminal N,N,N-trimethyl-L-alanyl-L-prolyl-L-lysyl-[protein] + 3 S-adenosyl-L-homocysteine + 3 H(+)</text>
        <dbReference type="Rhea" id="RHEA:54712"/>
        <dbReference type="Rhea" id="RHEA-COMP:13785"/>
        <dbReference type="Rhea" id="RHEA-COMP:13971"/>
        <dbReference type="ChEBI" id="CHEBI:15378"/>
        <dbReference type="ChEBI" id="CHEBI:57856"/>
        <dbReference type="ChEBI" id="CHEBI:59789"/>
        <dbReference type="ChEBI" id="CHEBI:138057"/>
        <dbReference type="ChEBI" id="CHEBI:138315"/>
        <dbReference type="EC" id="2.1.1.244"/>
    </reaction>
</comment>
<dbReference type="GO" id="GO:0032259">
    <property type="term" value="P:methylation"/>
    <property type="evidence" value="ECO:0007669"/>
    <property type="project" value="UniProtKB-KW"/>
</dbReference>
<comment type="catalytic activity">
    <reaction evidence="8">
        <text>N-terminal L-seryl-L-prolyl-L-lysyl-[protein] + 3 S-adenosyl-L-methionine = N-terminal N,N,N-trimethyl-L-seryl-L-prolyl-L-lysyl-[protein] + 3 S-adenosyl-L-homocysteine + 3 H(+)</text>
        <dbReference type="Rhea" id="RHEA:54724"/>
        <dbReference type="Rhea" id="RHEA-COMP:13789"/>
        <dbReference type="Rhea" id="RHEA-COMP:13973"/>
        <dbReference type="ChEBI" id="CHEBI:15378"/>
        <dbReference type="ChEBI" id="CHEBI:57856"/>
        <dbReference type="ChEBI" id="CHEBI:59789"/>
        <dbReference type="ChEBI" id="CHEBI:138061"/>
        <dbReference type="ChEBI" id="CHEBI:138317"/>
        <dbReference type="EC" id="2.1.1.244"/>
    </reaction>
</comment>
<dbReference type="AlphaFoldDB" id="A0A1Y1UIZ6"/>
<dbReference type="EC" id="2.1.1.244" evidence="5"/>
<proteinExistence type="inferred from homology"/>
<dbReference type="InterPro" id="IPR029063">
    <property type="entry name" value="SAM-dependent_MTases_sf"/>
</dbReference>